<evidence type="ECO:0000256" key="1">
    <source>
        <dbReference type="ARBA" id="ARBA00022980"/>
    </source>
</evidence>
<dbReference type="GO" id="GO:1990904">
    <property type="term" value="C:ribonucleoprotein complex"/>
    <property type="evidence" value="ECO:0007669"/>
    <property type="project" value="UniProtKB-KW"/>
</dbReference>
<comment type="caution">
    <text evidence="5">The sequence shown here is derived from an EMBL/GenBank/DDBJ whole genome shotgun (WGS) entry which is preliminary data.</text>
</comment>
<evidence type="ECO:0000256" key="4">
    <source>
        <dbReference type="SAM" id="MobiDB-lite"/>
    </source>
</evidence>
<dbReference type="PRINTS" id="PR01249">
    <property type="entry name" value="RIBOSOMALL31"/>
</dbReference>
<name>A0A0G0LSG5_9BACT</name>
<keyword evidence="1 3" id="KW-0689">Ribosomal protein</keyword>
<dbReference type="PANTHER" id="PTHR33280:SF1">
    <property type="entry name" value="LARGE RIBOSOMAL SUBUNIT PROTEIN BL31C"/>
    <property type="match status" value="1"/>
</dbReference>
<dbReference type="Gene3D" id="4.10.830.30">
    <property type="entry name" value="Ribosomal protein L31"/>
    <property type="match status" value="1"/>
</dbReference>
<dbReference type="InterPro" id="IPR034704">
    <property type="entry name" value="Ribosomal_bL28/bL31-like_sf"/>
</dbReference>
<dbReference type="InterPro" id="IPR042105">
    <property type="entry name" value="Ribosomal_bL31_sf"/>
</dbReference>
<proteinExistence type="inferred from homology"/>
<evidence type="ECO:0000313" key="6">
    <source>
        <dbReference type="Proteomes" id="UP000034235"/>
    </source>
</evidence>
<dbReference type="AlphaFoldDB" id="A0A0G0LSG5"/>
<dbReference type="NCBIfam" id="TIGR00105">
    <property type="entry name" value="L31"/>
    <property type="match status" value="1"/>
</dbReference>
<comment type="similarity">
    <text evidence="3">Belongs to the bacterial ribosomal protein bL31 family.</text>
</comment>
<evidence type="ECO:0000256" key="3">
    <source>
        <dbReference type="RuleBase" id="RU000564"/>
    </source>
</evidence>
<dbReference type="GO" id="GO:0006412">
    <property type="term" value="P:translation"/>
    <property type="evidence" value="ECO:0007669"/>
    <property type="project" value="InterPro"/>
</dbReference>
<dbReference type="SUPFAM" id="SSF143800">
    <property type="entry name" value="L28p-like"/>
    <property type="match status" value="1"/>
</dbReference>
<evidence type="ECO:0000256" key="2">
    <source>
        <dbReference type="ARBA" id="ARBA00023274"/>
    </source>
</evidence>
<gene>
    <name evidence="5" type="ORF">US86_C0023G0004</name>
</gene>
<sequence length="98" mass="11106">MKAKIHPTYYDDAQAVCACGNAFVTGSTKKTISVEACYKCHPFYTGEHKFLDRQGRVDSFQKKQAFALKYKSAYTGKKQKSNKEEKNVKSLRELLGES</sequence>
<dbReference type="Proteomes" id="UP000034235">
    <property type="component" value="Unassembled WGS sequence"/>
</dbReference>
<evidence type="ECO:0000313" key="5">
    <source>
        <dbReference type="EMBL" id="KKQ64364.1"/>
    </source>
</evidence>
<feature type="compositionally biased region" description="Basic and acidic residues" evidence="4">
    <location>
        <begin position="81"/>
        <end position="98"/>
    </location>
</feature>
<organism evidence="5 6">
    <name type="scientific">Candidatus Daviesbacteria bacterium GW2011_GWA2_38_24</name>
    <dbReference type="NCBI Taxonomy" id="1618422"/>
    <lineage>
        <taxon>Bacteria</taxon>
        <taxon>Candidatus Daviesiibacteriota</taxon>
    </lineage>
</organism>
<accession>A0A0G0LSG5</accession>
<reference evidence="5 6" key="1">
    <citation type="journal article" date="2015" name="Nature">
        <title>rRNA introns, odd ribosomes, and small enigmatic genomes across a large radiation of phyla.</title>
        <authorList>
            <person name="Brown C.T."/>
            <person name="Hug L.A."/>
            <person name="Thomas B.C."/>
            <person name="Sharon I."/>
            <person name="Castelle C.J."/>
            <person name="Singh A."/>
            <person name="Wilkins M.J."/>
            <person name="Williams K.H."/>
            <person name="Banfield J.F."/>
        </authorList>
    </citation>
    <scope>NUCLEOTIDE SEQUENCE [LARGE SCALE GENOMIC DNA]</scope>
</reference>
<dbReference type="NCBIfam" id="NF000612">
    <property type="entry name" value="PRK00019.1"/>
    <property type="match status" value="1"/>
</dbReference>
<dbReference type="Pfam" id="PF01197">
    <property type="entry name" value="Ribosomal_L31"/>
    <property type="match status" value="1"/>
</dbReference>
<dbReference type="PANTHER" id="PTHR33280">
    <property type="entry name" value="50S RIBOSOMAL PROTEIN L31, CHLOROPLASTIC"/>
    <property type="match status" value="1"/>
</dbReference>
<feature type="region of interest" description="Disordered" evidence="4">
    <location>
        <begin position="78"/>
        <end position="98"/>
    </location>
</feature>
<dbReference type="GO" id="GO:0003735">
    <property type="term" value="F:structural constituent of ribosome"/>
    <property type="evidence" value="ECO:0007669"/>
    <property type="project" value="InterPro"/>
</dbReference>
<dbReference type="GO" id="GO:0005840">
    <property type="term" value="C:ribosome"/>
    <property type="evidence" value="ECO:0007669"/>
    <property type="project" value="UniProtKB-KW"/>
</dbReference>
<dbReference type="EMBL" id="LBUP01000023">
    <property type="protein sequence ID" value="KKQ64364.1"/>
    <property type="molecule type" value="Genomic_DNA"/>
</dbReference>
<protein>
    <recommendedName>
        <fullName evidence="3">50S ribosomal protein L31</fullName>
    </recommendedName>
</protein>
<keyword evidence="2 3" id="KW-0687">Ribonucleoprotein</keyword>
<dbReference type="InterPro" id="IPR002150">
    <property type="entry name" value="Ribosomal_bL31"/>
</dbReference>